<reference evidence="3" key="3">
    <citation type="submission" date="2015-06" db="UniProtKB">
        <authorList>
            <consortium name="EnsemblMetazoa"/>
        </authorList>
    </citation>
    <scope>IDENTIFICATION</scope>
</reference>
<dbReference type="GeneID" id="20207539"/>
<reference evidence="4" key="1">
    <citation type="submission" date="2012-12" db="EMBL/GenBank/DDBJ databases">
        <authorList>
            <person name="Hellsten U."/>
            <person name="Grimwood J."/>
            <person name="Chapman J.A."/>
            <person name="Shapiro H."/>
            <person name="Aerts A."/>
            <person name="Otillar R.P."/>
            <person name="Terry A.Y."/>
            <person name="Boore J.L."/>
            <person name="Simakov O."/>
            <person name="Marletaz F."/>
            <person name="Cho S.-J."/>
            <person name="Edsinger-Gonzales E."/>
            <person name="Havlak P."/>
            <person name="Kuo D.-H."/>
            <person name="Larsson T."/>
            <person name="Lv J."/>
            <person name="Arendt D."/>
            <person name="Savage R."/>
            <person name="Osoegawa K."/>
            <person name="de Jong P."/>
            <person name="Lindberg D.R."/>
            <person name="Seaver E.C."/>
            <person name="Weisblat D.A."/>
            <person name="Putnam N.H."/>
            <person name="Grigoriev I.V."/>
            <person name="Rokhsar D.S."/>
        </authorList>
    </citation>
    <scope>NUCLEOTIDE SEQUENCE</scope>
</reference>
<keyword evidence="4" id="KW-1185">Reference proteome</keyword>
<dbReference type="EMBL" id="AMQM01007077">
    <property type="status" value="NOT_ANNOTATED_CDS"/>
    <property type="molecule type" value="Genomic_DNA"/>
</dbReference>
<feature type="compositionally biased region" description="Polar residues" evidence="1">
    <location>
        <begin position="43"/>
        <end position="56"/>
    </location>
</feature>
<dbReference type="EnsemblMetazoa" id="HelroT180043">
    <property type="protein sequence ID" value="HelroP180043"/>
    <property type="gene ID" value="HelroG180043"/>
</dbReference>
<feature type="region of interest" description="Disordered" evidence="1">
    <location>
        <begin position="43"/>
        <end position="114"/>
    </location>
</feature>
<dbReference type="CTD" id="20207539"/>
<sequence>MNTNTITDDDTDTQTSNITCDNEEDVEDNKQTIYNTFINEILTNYNDPTNGNTYNENDTVESDNHNNNNTNNTNTYNNNSTTESDNSITNEVTNNQDANNDNQNNNNENILQTGNKNHNNKFIIVRPYNRQLNSFYEEIITTLTLHGCIQNHNDILQAYTINKPLHRILFKH</sequence>
<dbReference type="EMBL" id="KB097558">
    <property type="protein sequence ID" value="ESN94936.1"/>
    <property type="molecule type" value="Genomic_DNA"/>
</dbReference>
<protein>
    <submittedName>
        <fullName evidence="2 3">Uncharacterized protein</fullName>
    </submittedName>
</protein>
<proteinExistence type="predicted"/>
<dbReference type="AlphaFoldDB" id="T1FFE0"/>
<name>T1FFE0_HELRO</name>
<accession>T1FFE0</accession>
<evidence type="ECO:0000256" key="1">
    <source>
        <dbReference type="SAM" id="MobiDB-lite"/>
    </source>
</evidence>
<reference evidence="2 4" key="2">
    <citation type="journal article" date="2013" name="Nature">
        <title>Insights into bilaterian evolution from three spiralian genomes.</title>
        <authorList>
            <person name="Simakov O."/>
            <person name="Marletaz F."/>
            <person name="Cho S.J."/>
            <person name="Edsinger-Gonzales E."/>
            <person name="Havlak P."/>
            <person name="Hellsten U."/>
            <person name="Kuo D.H."/>
            <person name="Larsson T."/>
            <person name="Lv J."/>
            <person name="Arendt D."/>
            <person name="Savage R."/>
            <person name="Osoegawa K."/>
            <person name="de Jong P."/>
            <person name="Grimwood J."/>
            <person name="Chapman J.A."/>
            <person name="Shapiro H."/>
            <person name="Aerts A."/>
            <person name="Otillar R.P."/>
            <person name="Terry A.Y."/>
            <person name="Boore J.L."/>
            <person name="Grigoriev I.V."/>
            <person name="Lindberg D.R."/>
            <person name="Seaver E.C."/>
            <person name="Weisblat D.A."/>
            <person name="Putnam N.H."/>
            <person name="Rokhsar D.S."/>
        </authorList>
    </citation>
    <scope>NUCLEOTIDE SEQUENCE</scope>
</reference>
<dbReference type="Proteomes" id="UP000015101">
    <property type="component" value="Unassembled WGS sequence"/>
</dbReference>
<dbReference type="RefSeq" id="XP_009027055.1">
    <property type="nucleotide sequence ID" value="XM_009028807.1"/>
</dbReference>
<evidence type="ECO:0000313" key="3">
    <source>
        <dbReference type="EnsemblMetazoa" id="HelroP180043"/>
    </source>
</evidence>
<evidence type="ECO:0000313" key="2">
    <source>
        <dbReference type="EMBL" id="ESN94936.1"/>
    </source>
</evidence>
<organism evidence="3 4">
    <name type="scientific">Helobdella robusta</name>
    <name type="common">Californian leech</name>
    <dbReference type="NCBI Taxonomy" id="6412"/>
    <lineage>
        <taxon>Eukaryota</taxon>
        <taxon>Metazoa</taxon>
        <taxon>Spiralia</taxon>
        <taxon>Lophotrochozoa</taxon>
        <taxon>Annelida</taxon>
        <taxon>Clitellata</taxon>
        <taxon>Hirudinea</taxon>
        <taxon>Rhynchobdellida</taxon>
        <taxon>Glossiphoniidae</taxon>
        <taxon>Helobdella</taxon>
    </lineage>
</organism>
<dbReference type="HOGENOM" id="CLU_1385538_0_0_1"/>
<evidence type="ECO:0000313" key="4">
    <source>
        <dbReference type="Proteomes" id="UP000015101"/>
    </source>
</evidence>
<dbReference type="KEGG" id="hro:HELRODRAFT_180043"/>
<gene>
    <name evidence="3" type="primary">20207539</name>
    <name evidence="2" type="ORF">HELRODRAFT_180043</name>
</gene>
<dbReference type="InParanoid" id="T1FFE0"/>
<feature type="compositionally biased region" description="Low complexity" evidence="1">
    <location>
        <begin position="65"/>
        <end position="109"/>
    </location>
</feature>